<proteinExistence type="inferred from homology"/>
<keyword evidence="1" id="KW-0732">Signal</keyword>
<feature type="repeat" description="TPR" evidence="2">
    <location>
        <begin position="173"/>
        <end position="206"/>
    </location>
</feature>
<dbReference type="Gene3D" id="1.20.5.110">
    <property type="match status" value="1"/>
</dbReference>
<dbReference type="SUPFAM" id="SSF48452">
    <property type="entry name" value="TPR-like"/>
    <property type="match status" value="1"/>
</dbReference>
<dbReference type="PROSITE" id="PS50005">
    <property type="entry name" value="TPR"/>
    <property type="match status" value="2"/>
</dbReference>
<dbReference type="InterPro" id="IPR034706">
    <property type="entry name" value="CpoB"/>
</dbReference>
<dbReference type="Pfam" id="PF16331">
    <property type="entry name" value="TolA_bind_tri"/>
    <property type="match status" value="1"/>
</dbReference>
<keyword evidence="1" id="KW-0131">Cell cycle</keyword>
<dbReference type="Proteomes" id="UP000198749">
    <property type="component" value="Unassembled WGS sequence"/>
</dbReference>
<dbReference type="OrthoDB" id="9768142at2"/>
<dbReference type="Gene3D" id="1.25.40.10">
    <property type="entry name" value="Tetratricopeptide repeat domain"/>
    <property type="match status" value="1"/>
</dbReference>
<dbReference type="SMART" id="SM00028">
    <property type="entry name" value="TPR"/>
    <property type="match status" value="3"/>
</dbReference>
<protein>
    <recommendedName>
        <fullName evidence="1">Cell division coordinator CpoB</fullName>
    </recommendedName>
</protein>
<dbReference type="AlphaFoldDB" id="A0A1H9FR18"/>
<dbReference type="NCBIfam" id="TIGR02795">
    <property type="entry name" value="tol_pal_ybgF"/>
    <property type="match status" value="1"/>
</dbReference>
<dbReference type="EMBL" id="FOGB01000003">
    <property type="protein sequence ID" value="SEQ40370.1"/>
    <property type="molecule type" value="Genomic_DNA"/>
</dbReference>
<keyword evidence="6" id="KW-1185">Reference proteome</keyword>
<comment type="function">
    <text evidence="1">Mediates coordination of peptidoglycan synthesis and outer membrane constriction during cell division.</text>
</comment>
<dbReference type="InterPro" id="IPR032519">
    <property type="entry name" value="YbgF_tri"/>
</dbReference>
<gene>
    <name evidence="1" type="primary">cpoB</name>
    <name evidence="5" type="ORF">SAMN03080615_01393</name>
</gene>
<sequence precursor="true">MRKAYSLTAALVLCSTGALAADPVQVIELQVDDGTTNRSSVNRPAGQFVGNGSNDTVMLLQQLQDEVRSLRGMVEQQQYQIRQMEQQQRDRYRDLDRRIVALQGSGSTRQPVDGSDQPSAAVAPMPLPAGDSTPTDAQAYQQAFGLVRQKDFPAALDAFDKFIELYPDSARLPNAYYWVGEVNLAEQKLEPAKAAFEKVLQTFPEHRKAADASYKLGVIYHQMGDQTKANDMFNDTISRYPDSSAAGLARDYLKR</sequence>
<keyword evidence="1" id="KW-0175">Coiled coil</keyword>
<accession>A0A1H9FR18</accession>
<feature type="domain" description="YbgF trimerisation" evidence="4">
    <location>
        <begin position="59"/>
        <end position="107"/>
    </location>
</feature>
<dbReference type="InterPro" id="IPR014162">
    <property type="entry name" value="CpoB_C"/>
</dbReference>
<dbReference type="RefSeq" id="WP_091355808.1">
    <property type="nucleotide sequence ID" value="NZ_AP025284.1"/>
</dbReference>
<name>A0A1H9FR18_9GAMM</name>
<evidence type="ECO:0000313" key="5">
    <source>
        <dbReference type="EMBL" id="SEQ40370.1"/>
    </source>
</evidence>
<organism evidence="5 6">
    <name type="scientific">Amphritea atlantica</name>
    <dbReference type="NCBI Taxonomy" id="355243"/>
    <lineage>
        <taxon>Bacteria</taxon>
        <taxon>Pseudomonadati</taxon>
        <taxon>Pseudomonadota</taxon>
        <taxon>Gammaproteobacteria</taxon>
        <taxon>Oceanospirillales</taxon>
        <taxon>Oceanospirillaceae</taxon>
        <taxon>Amphritea</taxon>
    </lineage>
</organism>
<evidence type="ECO:0000259" key="4">
    <source>
        <dbReference type="Pfam" id="PF16331"/>
    </source>
</evidence>
<dbReference type="GO" id="GO:0030288">
    <property type="term" value="C:outer membrane-bounded periplasmic space"/>
    <property type="evidence" value="ECO:0007669"/>
    <property type="project" value="UniProtKB-UniRule"/>
</dbReference>
<evidence type="ECO:0000256" key="1">
    <source>
        <dbReference type="HAMAP-Rule" id="MF_02066"/>
    </source>
</evidence>
<feature type="repeat" description="TPR" evidence="2">
    <location>
        <begin position="210"/>
        <end position="243"/>
    </location>
</feature>
<reference evidence="6" key="1">
    <citation type="submission" date="2016-10" db="EMBL/GenBank/DDBJ databases">
        <authorList>
            <person name="Varghese N."/>
            <person name="Submissions S."/>
        </authorList>
    </citation>
    <scope>NUCLEOTIDE SEQUENCE [LARGE SCALE GENOMIC DNA]</scope>
    <source>
        <strain evidence="6">DSM 18887</strain>
    </source>
</reference>
<dbReference type="STRING" id="355243.SAMN03080615_01393"/>
<keyword evidence="1" id="KW-0574">Periplasm</keyword>
<comment type="subcellular location">
    <subcellularLocation>
        <location evidence="1">Periplasm</location>
    </subcellularLocation>
</comment>
<feature type="chain" id="PRO_5011800242" description="Cell division coordinator CpoB" evidence="1">
    <location>
        <begin position="21"/>
        <end position="255"/>
    </location>
</feature>
<feature type="coiled-coil region" evidence="1">
    <location>
        <begin position="60"/>
        <end position="87"/>
    </location>
</feature>
<evidence type="ECO:0000256" key="3">
    <source>
        <dbReference type="SAM" id="MobiDB-lite"/>
    </source>
</evidence>
<keyword evidence="1" id="KW-0132">Cell division</keyword>
<dbReference type="GO" id="GO:0070206">
    <property type="term" value="P:protein trimerization"/>
    <property type="evidence" value="ECO:0007669"/>
    <property type="project" value="InterPro"/>
</dbReference>
<feature type="region of interest" description="Disordered" evidence="3">
    <location>
        <begin position="103"/>
        <end position="130"/>
    </location>
</feature>
<dbReference type="HAMAP" id="MF_02066">
    <property type="entry name" value="CpoB"/>
    <property type="match status" value="1"/>
</dbReference>
<evidence type="ECO:0000256" key="2">
    <source>
        <dbReference type="PROSITE-ProRule" id="PRU00339"/>
    </source>
</evidence>
<feature type="signal peptide" evidence="1">
    <location>
        <begin position="1"/>
        <end position="20"/>
    </location>
</feature>
<dbReference type="InterPro" id="IPR011990">
    <property type="entry name" value="TPR-like_helical_dom_sf"/>
</dbReference>
<dbReference type="Pfam" id="PF13174">
    <property type="entry name" value="TPR_6"/>
    <property type="match status" value="1"/>
</dbReference>
<dbReference type="GO" id="GO:0043093">
    <property type="term" value="P:FtsZ-dependent cytokinesis"/>
    <property type="evidence" value="ECO:0007669"/>
    <property type="project" value="UniProtKB-UniRule"/>
</dbReference>
<dbReference type="InterPro" id="IPR019734">
    <property type="entry name" value="TPR_rpt"/>
</dbReference>
<comment type="similarity">
    <text evidence="1">Belongs to the CpoB family.</text>
</comment>
<keyword evidence="2" id="KW-0802">TPR repeat</keyword>
<evidence type="ECO:0000313" key="6">
    <source>
        <dbReference type="Proteomes" id="UP000198749"/>
    </source>
</evidence>
<dbReference type="Pfam" id="PF13424">
    <property type="entry name" value="TPR_12"/>
    <property type="match status" value="1"/>
</dbReference>